<organism evidence="1 2">
    <name type="scientific">Anditalea andensis</name>
    <dbReference type="NCBI Taxonomy" id="1048983"/>
    <lineage>
        <taxon>Bacteria</taxon>
        <taxon>Pseudomonadati</taxon>
        <taxon>Bacteroidota</taxon>
        <taxon>Cytophagia</taxon>
        <taxon>Cytophagales</taxon>
        <taxon>Cytophagaceae</taxon>
        <taxon>Anditalea</taxon>
    </lineage>
</organism>
<comment type="caution">
    <text evidence="1">The sequence shown here is derived from an EMBL/GenBank/DDBJ whole genome shotgun (WGS) entry which is preliminary data.</text>
</comment>
<reference evidence="1 2" key="1">
    <citation type="submission" date="2014-04" db="EMBL/GenBank/DDBJ databases">
        <title>Characterization and application of a salt tolerant electro-active bacterium.</title>
        <authorList>
            <person name="Yang L."/>
            <person name="Wei S."/>
            <person name="Tay Q.X.M."/>
        </authorList>
    </citation>
    <scope>NUCLEOTIDE SEQUENCE [LARGE SCALE GENOMIC DNA]</scope>
    <source>
        <strain evidence="1 2">LY1</strain>
    </source>
</reference>
<gene>
    <name evidence="1" type="ORF">EL17_12135</name>
</gene>
<dbReference type="Proteomes" id="UP000027821">
    <property type="component" value="Unassembled WGS sequence"/>
</dbReference>
<sequence>MKTIFKNILAAVIFLGLISCEQDFGQFNRDNRPEVPITFPNATTFGFDPYIVVSNAGPGDIQFVLEIPENSGRTIREITRVSAGATALNAGSLNTAGTYVENPIPGDGNQVVFNTTLEEFRARRPNVTSTPPAAGGFTELAFFFLVTLDNGEEIVSMRARVRVTE</sequence>
<keyword evidence="2" id="KW-1185">Reference proteome</keyword>
<evidence type="ECO:0000313" key="1">
    <source>
        <dbReference type="EMBL" id="KEO73642.1"/>
    </source>
</evidence>
<proteinExistence type="predicted"/>
<dbReference type="RefSeq" id="WP_035074570.1">
    <property type="nucleotide sequence ID" value="NZ_JMIH01000021.1"/>
</dbReference>
<dbReference type="eggNOG" id="ENOG5030ZQK">
    <property type="taxonomic scope" value="Bacteria"/>
</dbReference>
<dbReference type="STRING" id="1048983.EL17_12135"/>
<accession>A0A074LIP7</accession>
<evidence type="ECO:0000313" key="2">
    <source>
        <dbReference type="Proteomes" id="UP000027821"/>
    </source>
</evidence>
<dbReference type="PROSITE" id="PS51257">
    <property type="entry name" value="PROKAR_LIPOPROTEIN"/>
    <property type="match status" value="1"/>
</dbReference>
<name>A0A074LIP7_9BACT</name>
<dbReference type="AlphaFoldDB" id="A0A074LIP7"/>
<dbReference type="OrthoDB" id="884074at2"/>
<protein>
    <submittedName>
        <fullName evidence="1">Uncharacterized protein</fullName>
    </submittedName>
</protein>
<dbReference type="EMBL" id="JMIH01000021">
    <property type="protein sequence ID" value="KEO73642.1"/>
    <property type="molecule type" value="Genomic_DNA"/>
</dbReference>